<dbReference type="Proteomes" id="UP000235861">
    <property type="component" value="Unassembled WGS sequence"/>
</dbReference>
<dbReference type="InterPro" id="IPR018659">
    <property type="entry name" value="DUF2090"/>
</dbReference>
<evidence type="ECO:0000313" key="3">
    <source>
        <dbReference type="Proteomes" id="UP000235861"/>
    </source>
</evidence>
<keyword evidence="3" id="KW-1185">Reference proteome</keyword>
<dbReference type="AlphaFoldDB" id="A0A2H9U058"/>
<dbReference type="Pfam" id="PF09863">
    <property type="entry name" value="DUF2090"/>
    <property type="match status" value="1"/>
</dbReference>
<feature type="domain" description="DUF2090" evidence="1">
    <location>
        <begin position="1"/>
        <end position="165"/>
    </location>
</feature>
<dbReference type="OrthoDB" id="8778507at2"/>
<evidence type="ECO:0000259" key="1">
    <source>
        <dbReference type="Pfam" id="PF09863"/>
    </source>
</evidence>
<feature type="non-terminal residue" evidence="2">
    <location>
        <position position="1"/>
    </location>
</feature>
<dbReference type="Gene3D" id="3.20.20.70">
    <property type="entry name" value="Aldolase class I"/>
    <property type="match status" value="1"/>
</dbReference>
<dbReference type="GO" id="GO:0016301">
    <property type="term" value="F:kinase activity"/>
    <property type="evidence" value="ECO:0007669"/>
    <property type="project" value="UniProtKB-KW"/>
</dbReference>
<gene>
    <name evidence="2" type="ORF">CUC53_18025</name>
</gene>
<protein>
    <submittedName>
        <fullName evidence="2">5-dehydro-2-deoxygluconokinase</fullName>
    </submittedName>
</protein>
<reference evidence="2 3" key="1">
    <citation type="submission" date="2017-11" db="EMBL/GenBank/DDBJ databases">
        <title>Draft genome sequence of environmental isolate Aeromonas cavernicola sp. nov. MDC 2508.</title>
        <authorList>
            <person name="Colston S.M."/>
            <person name="Navarro A."/>
            <person name="Martinez-Murcia A.J."/>
            <person name="Graf J."/>
        </authorList>
    </citation>
    <scope>NUCLEOTIDE SEQUENCE [LARGE SCALE GENOMIC DNA]</scope>
    <source>
        <strain evidence="2 3">MDC 2508</strain>
    </source>
</reference>
<evidence type="ECO:0000313" key="2">
    <source>
        <dbReference type="EMBL" id="PJG57437.1"/>
    </source>
</evidence>
<dbReference type="EMBL" id="PGGC01000221">
    <property type="protein sequence ID" value="PJG57437.1"/>
    <property type="molecule type" value="Genomic_DNA"/>
</dbReference>
<dbReference type="RefSeq" id="WP_157798326.1">
    <property type="nucleotide sequence ID" value="NZ_PGGC01000221.1"/>
</dbReference>
<proteinExistence type="predicted"/>
<comment type="caution">
    <text evidence="2">The sequence shown here is derived from an EMBL/GenBank/DDBJ whole genome shotgun (WGS) entry which is preliminary data.</text>
</comment>
<keyword evidence="2" id="KW-0808">Transferase</keyword>
<accession>A0A2H9U058</accession>
<keyword evidence="2" id="KW-0418">Kinase</keyword>
<organism evidence="2 3">
    <name type="scientific">Aeromonas cavernicola</name>
    <dbReference type="NCBI Taxonomy" id="1006623"/>
    <lineage>
        <taxon>Bacteria</taxon>
        <taxon>Pseudomonadati</taxon>
        <taxon>Pseudomonadota</taxon>
        <taxon>Gammaproteobacteria</taxon>
        <taxon>Aeromonadales</taxon>
        <taxon>Aeromonadaceae</taxon>
        <taxon>Aeromonas</taxon>
    </lineage>
</organism>
<sequence>LVFCHPEDEAGLRLEQETMVQEVYRACCDSGHELLLEVILPVGMPRSDALYLRAIQRFYNLGVKPDWWKLPPLSRHSWQALDELIHERDSHCRGVVLLGLDASEAELASGFADAAHSRLVKGFAVGRTLFGAPSRAWLAGQIDDEQLVGQIKDNYLRLVDLWRQRQVSPSH</sequence>
<name>A0A2H9U058_9GAMM</name>
<dbReference type="InterPro" id="IPR013785">
    <property type="entry name" value="Aldolase_TIM"/>
</dbReference>